<evidence type="ECO:0000313" key="3">
    <source>
        <dbReference type="Proteomes" id="UP000568839"/>
    </source>
</evidence>
<reference evidence="2 3" key="1">
    <citation type="submission" date="2020-08" db="EMBL/GenBank/DDBJ databases">
        <title>Genomic Encyclopedia of Type Strains, Phase IV (KMG-IV): sequencing the most valuable type-strain genomes for metagenomic binning, comparative biology and taxonomic classification.</title>
        <authorList>
            <person name="Goeker M."/>
        </authorList>
    </citation>
    <scope>NUCLEOTIDE SEQUENCE [LARGE SCALE GENOMIC DNA]</scope>
    <source>
        <strain evidence="2 3">DSM 21769</strain>
    </source>
</reference>
<dbReference type="InterPro" id="IPR050312">
    <property type="entry name" value="IolE/XylAMocC-like"/>
</dbReference>
<dbReference type="RefSeq" id="WP_184402708.1">
    <property type="nucleotide sequence ID" value="NZ_JACHHJ010000001.1"/>
</dbReference>
<accession>A0A841PXD1</accession>
<dbReference type="Pfam" id="PF01261">
    <property type="entry name" value="AP_endonuc_2"/>
    <property type="match status" value="1"/>
</dbReference>
<comment type="caution">
    <text evidence="2">The sequence shown here is derived from an EMBL/GenBank/DDBJ whole genome shotgun (WGS) entry which is preliminary data.</text>
</comment>
<protein>
    <submittedName>
        <fullName evidence="2">2-keto-myo-inositol isomerase</fullName>
        <ecNumber evidence="2">5.3.99.11</ecNumber>
    </submittedName>
</protein>
<dbReference type="SUPFAM" id="SSF51658">
    <property type="entry name" value="Xylose isomerase-like"/>
    <property type="match status" value="1"/>
</dbReference>
<dbReference type="Gene3D" id="3.20.20.150">
    <property type="entry name" value="Divalent-metal-dependent TIM barrel enzymes"/>
    <property type="match status" value="1"/>
</dbReference>
<organism evidence="2 3">
    <name type="scientific">Geomicrobium halophilum</name>
    <dbReference type="NCBI Taxonomy" id="549000"/>
    <lineage>
        <taxon>Bacteria</taxon>
        <taxon>Bacillati</taxon>
        <taxon>Bacillota</taxon>
        <taxon>Bacilli</taxon>
        <taxon>Bacillales</taxon>
        <taxon>Geomicrobium</taxon>
    </lineage>
</organism>
<dbReference type="GO" id="GO:0016853">
    <property type="term" value="F:isomerase activity"/>
    <property type="evidence" value="ECO:0007669"/>
    <property type="project" value="UniProtKB-KW"/>
</dbReference>
<proteinExistence type="predicted"/>
<evidence type="ECO:0000313" key="2">
    <source>
        <dbReference type="EMBL" id="MBB6448762.1"/>
    </source>
</evidence>
<dbReference type="Proteomes" id="UP000568839">
    <property type="component" value="Unassembled WGS sequence"/>
</dbReference>
<dbReference type="EMBL" id="JACHHJ010000001">
    <property type="protein sequence ID" value="MBB6448762.1"/>
    <property type="molecule type" value="Genomic_DNA"/>
</dbReference>
<keyword evidence="3" id="KW-1185">Reference proteome</keyword>
<dbReference type="PANTHER" id="PTHR12110:SF21">
    <property type="entry name" value="XYLOSE ISOMERASE-LIKE TIM BARREL DOMAIN-CONTAINING PROTEIN"/>
    <property type="match status" value="1"/>
</dbReference>
<dbReference type="InterPro" id="IPR036237">
    <property type="entry name" value="Xyl_isomerase-like_sf"/>
</dbReference>
<evidence type="ECO:0000259" key="1">
    <source>
        <dbReference type="Pfam" id="PF01261"/>
    </source>
</evidence>
<gene>
    <name evidence="2" type="ORF">HNR44_000711</name>
</gene>
<sequence>MKLGLNGSTTDQCTLEEDIAVADQAGFDVLELRTYKISTYLEKHSLKELNNLFSRTNIEPYAINAIEFFNLKTRKGKENILKETEYWCYVANAINCPYVIAVPSQNQNGAGEEEIFADTVQMLEEMADIANRFHVNLAFEFIGFKEFSVRTLSVANQIVQEVNRENIGLVIDTYHFYNGGSSLKSIEKVDKNKLFIFHINDAEDVSKEERTEAHRIFPGLGVIPLTDICKALKEIGYDHMVSLELFRPDYWEMGKQHLANDSYRYVKHAIEKVF</sequence>
<dbReference type="AlphaFoldDB" id="A0A841PXD1"/>
<dbReference type="EC" id="5.3.99.11" evidence="2"/>
<dbReference type="PANTHER" id="PTHR12110">
    <property type="entry name" value="HYDROXYPYRUVATE ISOMERASE"/>
    <property type="match status" value="1"/>
</dbReference>
<feature type="domain" description="Xylose isomerase-like TIM barrel" evidence="1">
    <location>
        <begin position="20"/>
        <end position="253"/>
    </location>
</feature>
<keyword evidence="2" id="KW-0413">Isomerase</keyword>
<dbReference type="InterPro" id="IPR013022">
    <property type="entry name" value="Xyl_isomerase-like_TIM-brl"/>
</dbReference>
<name>A0A841PXD1_9BACL</name>